<sequence length="410" mass="44624">MLSKDLIQYLIKQGASLTTMTKAWQTPIDLVSTEEVCALLVECKQTMTKDDKSTTIKEVGDSVSTGDIEENNGGSIPEESANVDKEGTDTKEREKVLTFKSTTIKEVGDSVSTGDIEENNGGSIPEESANVDKEGTDTKEKRRGEDAADEDSSKPKKSLKVSLVHLTAENDVLDEDEEKDTDTKVNNHIRAEWSGRMESRRIMFSFDVGGPSNCKFGRYGSMVSSSHSVQKLAVCGNDSSHGLITLFQSSSSLLLIWEKMTDPADDDVSHTWTGVAPQEGNKGDEMFSGVSCPLTTASSSTLHTQPRQAMVKARPYPAVPRFPTQPQWQCQTPSEVPSYPCKQPHQGSGRVPGPTSVQVRDGITPPWCCGEATTRPEPPYSAAERPRETSPEIPDIRTPEPSRVGPEATA</sequence>
<feature type="compositionally biased region" description="Basic and acidic residues" evidence="1">
    <location>
        <begin position="384"/>
        <end position="400"/>
    </location>
</feature>
<evidence type="ECO:0000256" key="1">
    <source>
        <dbReference type="SAM" id="MobiDB-lite"/>
    </source>
</evidence>
<dbReference type="Proteomes" id="UP000317650">
    <property type="component" value="Chromosome 11"/>
</dbReference>
<feature type="compositionally biased region" description="Polar residues" evidence="1">
    <location>
        <begin position="325"/>
        <end position="335"/>
    </location>
</feature>
<dbReference type="EMBL" id="PYDT01000007">
    <property type="protein sequence ID" value="THU55377.1"/>
    <property type="molecule type" value="Genomic_DNA"/>
</dbReference>
<feature type="region of interest" description="Disordered" evidence="1">
    <location>
        <begin position="108"/>
        <end position="161"/>
    </location>
</feature>
<dbReference type="AlphaFoldDB" id="A0A4S8J218"/>
<name>A0A4S8J218_MUSBA</name>
<proteinExistence type="predicted"/>
<feature type="region of interest" description="Disordered" evidence="1">
    <location>
        <begin position="325"/>
        <end position="410"/>
    </location>
</feature>
<comment type="caution">
    <text evidence="2">The sequence shown here is derived from an EMBL/GenBank/DDBJ whole genome shotgun (WGS) entry which is preliminary data.</text>
</comment>
<feature type="compositionally biased region" description="Basic and acidic residues" evidence="1">
    <location>
        <begin position="82"/>
        <end position="94"/>
    </location>
</feature>
<gene>
    <name evidence="2" type="ORF">C4D60_Mb11t05910</name>
</gene>
<feature type="compositionally biased region" description="Basic and acidic residues" evidence="1">
    <location>
        <begin position="50"/>
        <end position="60"/>
    </location>
</feature>
<reference evidence="2 3" key="1">
    <citation type="journal article" date="2019" name="Nat. Plants">
        <title>Genome sequencing of Musa balbisiana reveals subgenome evolution and function divergence in polyploid bananas.</title>
        <authorList>
            <person name="Yao X."/>
        </authorList>
    </citation>
    <scope>NUCLEOTIDE SEQUENCE [LARGE SCALE GENOMIC DNA]</scope>
    <source>
        <strain evidence="3">cv. DH-PKW</strain>
        <tissue evidence="2">Leaves</tissue>
    </source>
</reference>
<dbReference type="STRING" id="52838.A0A4S8J218"/>
<feature type="region of interest" description="Disordered" evidence="1">
    <location>
        <begin position="50"/>
        <end position="94"/>
    </location>
</feature>
<evidence type="ECO:0000313" key="2">
    <source>
        <dbReference type="EMBL" id="THU55377.1"/>
    </source>
</evidence>
<keyword evidence="3" id="KW-1185">Reference proteome</keyword>
<organism evidence="2 3">
    <name type="scientific">Musa balbisiana</name>
    <name type="common">Banana</name>
    <dbReference type="NCBI Taxonomy" id="52838"/>
    <lineage>
        <taxon>Eukaryota</taxon>
        <taxon>Viridiplantae</taxon>
        <taxon>Streptophyta</taxon>
        <taxon>Embryophyta</taxon>
        <taxon>Tracheophyta</taxon>
        <taxon>Spermatophyta</taxon>
        <taxon>Magnoliopsida</taxon>
        <taxon>Liliopsida</taxon>
        <taxon>Zingiberales</taxon>
        <taxon>Musaceae</taxon>
        <taxon>Musa</taxon>
    </lineage>
</organism>
<evidence type="ECO:0000313" key="3">
    <source>
        <dbReference type="Proteomes" id="UP000317650"/>
    </source>
</evidence>
<protein>
    <submittedName>
        <fullName evidence="2">Uncharacterized protein</fullName>
    </submittedName>
</protein>
<accession>A0A4S8J218</accession>
<feature type="compositionally biased region" description="Basic and acidic residues" evidence="1">
    <location>
        <begin position="130"/>
        <end position="154"/>
    </location>
</feature>